<keyword evidence="3" id="KW-1185">Reference proteome</keyword>
<dbReference type="InterPro" id="IPR006311">
    <property type="entry name" value="TAT_signal"/>
</dbReference>
<dbReference type="Proteomes" id="UP001596067">
    <property type="component" value="Unassembled WGS sequence"/>
</dbReference>
<evidence type="ECO:0000313" key="2">
    <source>
        <dbReference type="EMBL" id="MFC5886052.1"/>
    </source>
</evidence>
<feature type="region of interest" description="Disordered" evidence="1">
    <location>
        <begin position="76"/>
        <end position="126"/>
    </location>
</feature>
<evidence type="ECO:0000313" key="3">
    <source>
        <dbReference type="Proteomes" id="UP001596067"/>
    </source>
</evidence>
<dbReference type="RefSeq" id="WP_313765964.1">
    <property type="nucleotide sequence ID" value="NZ_BAAAVH010000012.1"/>
</dbReference>
<organism evidence="2 3">
    <name type="scientific">Kitasatospora aburaviensis</name>
    <dbReference type="NCBI Taxonomy" id="67265"/>
    <lineage>
        <taxon>Bacteria</taxon>
        <taxon>Bacillati</taxon>
        <taxon>Actinomycetota</taxon>
        <taxon>Actinomycetes</taxon>
        <taxon>Kitasatosporales</taxon>
        <taxon>Streptomycetaceae</taxon>
        <taxon>Kitasatospora</taxon>
    </lineage>
</organism>
<sequence length="272" mass="27869">MTPDQTPPASAERLHTALRQASQQFEPHSPDLVLRAAARGRRLRLVRRVQLGAAAAAVAGVSVLGAVQLSPQAAAPAAPAGPVASATRTASNAPAPTGTATGTASPTAPAPANLPTGGPRSGPIADQLAAFLPPGEVTRPVSRGSFANGRVTDAPDGLPAGASLVYDDGQGAATIDIRVRDAMSDAGTGNPSQLFRDVLPDGTVVAGEKTTLASGYRLWLVSAVRPDGRYVNVSEVNTDQRLGATPIRPTRAEPPLSLDQLKAIALSPHWYR</sequence>
<gene>
    <name evidence="2" type="ORF">ACFP0N_13855</name>
</gene>
<accession>A0ABW1EVD2</accession>
<protein>
    <submittedName>
        <fullName evidence="2">Uncharacterized protein</fullName>
    </submittedName>
</protein>
<dbReference type="PROSITE" id="PS51318">
    <property type="entry name" value="TAT"/>
    <property type="match status" value="1"/>
</dbReference>
<name>A0ABW1EVD2_9ACTN</name>
<reference evidence="3" key="1">
    <citation type="journal article" date="2019" name="Int. J. Syst. Evol. Microbiol.">
        <title>The Global Catalogue of Microorganisms (GCM) 10K type strain sequencing project: providing services to taxonomists for standard genome sequencing and annotation.</title>
        <authorList>
            <consortium name="The Broad Institute Genomics Platform"/>
            <consortium name="The Broad Institute Genome Sequencing Center for Infectious Disease"/>
            <person name="Wu L."/>
            <person name="Ma J."/>
        </authorList>
    </citation>
    <scope>NUCLEOTIDE SEQUENCE [LARGE SCALE GENOMIC DNA]</scope>
    <source>
        <strain evidence="3">CGMCC 4.1469</strain>
    </source>
</reference>
<dbReference type="EMBL" id="JBHSOD010000014">
    <property type="protein sequence ID" value="MFC5886052.1"/>
    <property type="molecule type" value="Genomic_DNA"/>
</dbReference>
<comment type="caution">
    <text evidence="2">The sequence shown here is derived from an EMBL/GenBank/DDBJ whole genome shotgun (WGS) entry which is preliminary data.</text>
</comment>
<feature type="compositionally biased region" description="Low complexity" evidence="1">
    <location>
        <begin position="76"/>
        <end position="118"/>
    </location>
</feature>
<evidence type="ECO:0000256" key="1">
    <source>
        <dbReference type="SAM" id="MobiDB-lite"/>
    </source>
</evidence>
<proteinExistence type="predicted"/>